<feature type="domain" description="NADP-dependent oxidoreductase" evidence="5">
    <location>
        <begin position="27"/>
        <end position="271"/>
    </location>
</feature>
<dbReference type="InterPro" id="IPR036812">
    <property type="entry name" value="NAD(P)_OxRdtase_dom_sf"/>
</dbReference>
<feature type="compositionally biased region" description="Acidic residues" evidence="4">
    <location>
        <begin position="719"/>
        <end position="734"/>
    </location>
</feature>
<dbReference type="CDD" id="cd19071">
    <property type="entry name" value="AKR_AKR1-5-like"/>
    <property type="match status" value="1"/>
</dbReference>
<gene>
    <name evidence="6" type="ORF">BKA59DRAFT_489319</name>
</gene>
<evidence type="ECO:0000259" key="5">
    <source>
        <dbReference type="Pfam" id="PF00248"/>
    </source>
</evidence>
<feature type="compositionally biased region" description="Basic and acidic residues" evidence="4">
    <location>
        <begin position="452"/>
        <end position="472"/>
    </location>
</feature>
<dbReference type="Gene3D" id="3.20.20.100">
    <property type="entry name" value="NADP-dependent oxidoreductase domain"/>
    <property type="match status" value="1"/>
</dbReference>
<keyword evidence="2" id="KW-0560">Oxidoreductase</keyword>
<dbReference type="Proteomes" id="UP000813427">
    <property type="component" value="Unassembled WGS sequence"/>
</dbReference>
<feature type="compositionally biased region" description="Basic and acidic residues" evidence="4">
    <location>
        <begin position="625"/>
        <end position="641"/>
    </location>
</feature>
<name>A0A8K0WIL9_9HYPO</name>
<feature type="region of interest" description="Disordered" evidence="4">
    <location>
        <begin position="349"/>
        <end position="374"/>
    </location>
</feature>
<dbReference type="PROSITE" id="PS00062">
    <property type="entry name" value="ALDOKETO_REDUCTASE_2"/>
    <property type="match status" value="1"/>
</dbReference>
<dbReference type="SUPFAM" id="SSF51430">
    <property type="entry name" value="NAD(P)-linked oxidoreductase"/>
    <property type="match status" value="1"/>
</dbReference>
<evidence type="ECO:0000313" key="7">
    <source>
        <dbReference type="Proteomes" id="UP000813427"/>
    </source>
</evidence>
<dbReference type="PANTHER" id="PTHR43827">
    <property type="entry name" value="2,5-DIKETO-D-GLUCONIC ACID REDUCTASE"/>
    <property type="match status" value="1"/>
</dbReference>
<dbReference type="InterPro" id="IPR023210">
    <property type="entry name" value="NADP_OxRdtase_dom"/>
</dbReference>
<feature type="compositionally biased region" description="Acidic residues" evidence="4">
    <location>
        <begin position="565"/>
        <end position="581"/>
    </location>
</feature>
<feature type="compositionally biased region" description="Polar residues" evidence="4">
    <location>
        <begin position="796"/>
        <end position="806"/>
    </location>
</feature>
<dbReference type="PRINTS" id="PR00069">
    <property type="entry name" value="ALDKETRDTASE"/>
</dbReference>
<dbReference type="InterPro" id="IPR018170">
    <property type="entry name" value="Aldo/ket_reductase_CS"/>
</dbReference>
<dbReference type="AlphaFoldDB" id="A0A8K0WIL9"/>
<protein>
    <recommendedName>
        <fullName evidence="5">NADP-dependent oxidoreductase domain-containing protein</fullName>
    </recommendedName>
</protein>
<proteinExistence type="inferred from homology"/>
<keyword evidence="7" id="KW-1185">Reference proteome</keyword>
<feature type="compositionally biased region" description="Polar residues" evidence="4">
    <location>
        <begin position="874"/>
        <end position="890"/>
    </location>
</feature>
<evidence type="ECO:0000256" key="1">
    <source>
        <dbReference type="ARBA" id="ARBA00007905"/>
    </source>
</evidence>
<comment type="caution">
    <text evidence="6">The sequence shown here is derived from an EMBL/GenBank/DDBJ whole genome shotgun (WGS) entry which is preliminary data.</text>
</comment>
<feature type="compositionally biased region" description="Polar residues" evidence="4">
    <location>
        <begin position="540"/>
        <end position="549"/>
    </location>
</feature>
<dbReference type="InterPro" id="IPR020471">
    <property type="entry name" value="AKR"/>
</dbReference>
<evidence type="ECO:0000313" key="6">
    <source>
        <dbReference type="EMBL" id="KAH7262470.1"/>
    </source>
</evidence>
<reference evidence="6" key="1">
    <citation type="journal article" date="2021" name="Nat. Commun.">
        <title>Genetic determinants of endophytism in the Arabidopsis root mycobiome.</title>
        <authorList>
            <person name="Mesny F."/>
            <person name="Miyauchi S."/>
            <person name="Thiergart T."/>
            <person name="Pickel B."/>
            <person name="Atanasova L."/>
            <person name="Karlsson M."/>
            <person name="Huettel B."/>
            <person name="Barry K.W."/>
            <person name="Haridas S."/>
            <person name="Chen C."/>
            <person name="Bauer D."/>
            <person name="Andreopoulos W."/>
            <person name="Pangilinan J."/>
            <person name="LaButti K."/>
            <person name="Riley R."/>
            <person name="Lipzen A."/>
            <person name="Clum A."/>
            <person name="Drula E."/>
            <person name="Henrissat B."/>
            <person name="Kohler A."/>
            <person name="Grigoriev I.V."/>
            <person name="Martin F.M."/>
            <person name="Hacquard S."/>
        </authorList>
    </citation>
    <scope>NUCLEOTIDE SEQUENCE</scope>
    <source>
        <strain evidence="6">MPI-SDFR-AT-0068</strain>
    </source>
</reference>
<evidence type="ECO:0000256" key="3">
    <source>
        <dbReference type="SAM" id="Coils"/>
    </source>
</evidence>
<feature type="region of interest" description="Disordered" evidence="4">
    <location>
        <begin position="594"/>
        <end position="763"/>
    </location>
</feature>
<feature type="region of interest" description="Disordered" evidence="4">
    <location>
        <begin position="445"/>
        <end position="581"/>
    </location>
</feature>
<comment type="similarity">
    <text evidence="1">Belongs to the aldo/keto reductase family.</text>
</comment>
<dbReference type="PROSITE" id="PS00063">
    <property type="entry name" value="ALDOKETO_REDUCTASE_3"/>
    <property type="match status" value="1"/>
</dbReference>
<dbReference type="OrthoDB" id="4590776at2759"/>
<dbReference type="GO" id="GO:0016491">
    <property type="term" value="F:oxidoreductase activity"/>
    <property type="evidence" value="ECO:0007669"/>
    <property type="project" value="UniProtKB-KW"/>
</dbReference>
<dbReference type="Pfam" id="PF00248">
    <property type="entry name" value="Aldo_ket_red"/>
    <property type="match status" value="1"/>
</dbReference>
<evidence type="ECO:0000256" key="4">
    <source>
        <dbReference type="SAM" id="MobiDB-lite"/>
    </source>
</evidence>
<dbReference type="EMBL" id="JAGPXF010000001">
    <property type="protein sequence ID" value="KAH7262470.1"/>
    <property type="molecule type" value="Genomic_DNA"/>
</dbReference>
<dbReference type="FunFam" id="3.20.20.100:FF:000015">
    <property type="entry name" value="Oxidoreductase, aldo/keto reductase family"/>
    <property type="match status" value="1"/>
</dbReference>
<organism evidence="6 7">
    <name type="scientific">Fusarium tricinctum</name>
    <dbReference type="NCBI Taxonomy" id="61284"/>
    <lineage>
        <taxon>Eukaryota</taxon>
        <taxon>Fungi</taxon>
        <taxon>Dikarya</taxon>
        <taxon>Ascomycota</taxon>
        <taxon>Pezizomycotina</taxon>
        <taxon>Sordariomycetes</taxon>
        <taxon>Hypocreomycetidae</taxon>
        <taxon>Hypocreales</taxon>
        <taxon>Nectriaceae</taxon>
        <taxon>Fusarium</taxon>
        <taxon>Fusarium tricinctum species complex</taxon>
    </lineage>
</organism>
<sequence>MASKLALNSTRKLNSGYQIPLLGYGIPIEQAPEVCKKALEIGYRHIDSASGYNNQGPCATAIQGSGIPRSEVFFTTKIFTKKFPLNYENAHKQVEIALDETKLEYLDLVLIHAPYGGPDGRKGAWKALVECVEAGKVRSLGVSNYGVQHLDELEAYIKELEAERGAGKGGVISVGQWEVHPWLTRPDIVKWCQDRNIAVEAYCPIVRGERFGEPKVKALADKYSKTPAQILLRWSLQRGYVPLVKSVTPSRMVENSELYDFELSDEEVEDLATSDYSPCAWDPTVEPVENPNTPRVPCLPSLPPSPIYHHHPSHHFIIACRAAWSNVVSNFKMGQRTFTLIPQFPGRAVSPDRPPLRPMTSKQVRKEYKAANKGPKLTRAEAWKQEKAEQERIRKEFEREKAAAKAKVVRDKKKEKELAEKEAKRKKRLPLVNVRPSQETISWFVRGNGTTKKRDACGKDVEKTDTTTRDNDDTPEETTSANEDEPEQPATKIQKLDNIQEEDEDSFDTGMGALVQNEPLKLSMESPNDENHQEEGSESIMEQTEQLPTEVTPGLSPPKQSVPEIELEGMEDELDADFEEDFALGILEDIEAAMGKSKPNETHKLETAYASSPKPNSPIPEPLLDDTRKPIPNRYAEDLGLHRPQPVSFDKPPALQKPQSNLKPRSPSPPHQEPPMSTQAILYNLDDFFPSSTQQARELEEDPDDVLIPSAPLHLAPITEEEEFSEEEFSDEEPEKPGEQNTLPVLDPVLDSPPPRRFFTSSGSHERMCLAVQRSRRTAALEKIQQRERSRVQAGMVQQVQTSSRNAVKPGEPAKKPPTFSKPPAFSKPPLHINQRNQPRQPPFKISPGMHEKPHTNTPPVMRAETPKQPQRPPLNTSPTHNRLNTNTHTPAKVTGTAKQPSPARPQETKENQRPPQEPFALSASQESYGGEWVDDLAYELTV</sequence>
<evidence type="ECO:0000256" key="2">
    <source>
        <dbReference type="ARBA" id="ARBA00023002"/>
    </source>
</evidence>
<feature type="coiled-coil region" evidence="3">
    <location>
        <begin position="380"/>
        <end position="429"/>
    </location>
</feature>
<accession>A0A8K0WIL9</accession>
<dbReference type="PANTHER" id="PTHR43827:SF13">
    <property type="entry name" value="ALDO_KETO REDUCTASE FAMILY PROTEIN"/>
    <property type="match status" value="1"/>
</dbReference>
<keyword evidence="3" id="KW-0175">Coiled coil</keyword>
<feature type="region of interest" description="Disordered" evidence="4">
    <location>
        <begin position="781"/>
        <end position="931"/>
    </location>
</feature>